<keyword evidence="4 6" id="KW-0520">NAD</keyword>
<comment type="caution">
    <text evidence="8">The sequence shown here is derived from an EMBL/GenBank/DDBJ whole genome shotgun (WGS) entry which is preliminary data.</text>
</comment>
<evidence type="ECO:0000256" key="3">
    <source>
        <dbReference type="ARBA" id="ARBA00023002"/>
    </source>
</evidence>
<feature type="binding site" evidence="6">
    <location>
        <position position="10"/>
    </location>
    <ligand>
        <name>FMN</name>
        <dbReference type="ChEBI" id="CHEBI:58210"/>
    </ligand>
</feature>
<dbReference type="EMBL" id="BKZQ01000024">
    <property type="protein sequence ID" value="GER70644.1"/>
    <property type="molecule type" value="Genomic_DNA"/>
</dbReference>
<feature type="domain" description="Flavodoxin-like fold" evidence="7">
    <location>
        <begin position="3"/>
        <end position="201"/>
    </location>
</feature>
<keyword evidence="1 6" id="KW-0285">Flavoprotein</keyword>
<dbReference type="InterPro" id="IPR050104">
    <property type="entry name" value="FMN-dep_NADH:Q_OxRdtase_AzoR1"/>
</dbReference>
<dbReference type="AlphaFoldDB" id="A0A5J4JNS3"/>
<dbReference type="Pfam" id="PF02525">
    <property type="entry name" value="Flavodoxin_2"/>
    <property type="match status" value="1"/>
</dbReference>
<dbReference type="PANTHER" id="PTHR43741">
    <property type="entry name" value="FMN-DEPENDENT NADH-AZOREDUCTASE 1"/>
    <property type="match status" value="1"/>
</dbReference>
<accession>A0A5J4JNS3</accession>
<comment type="catalytic activity">
    <reaction evidence="5">
        <text>N,N-dimethyl-1,4-phenylenediamine + anthranilate + 2 NAD(+) = 2-(4-dimethylaminophenyl)diazenylbenzoate + 2 NADH + 2 H(+)</text>
        <dbReference type="Rhea" id="RHEA:55872"/>
        <dbReference type="ChEBI" id="CHEBI:15378"/>
        <dbReference type="ChEBI" id="CHEBI:15783"/>
        <dbReference type="ChEBI" id="CHEBI:16567"/>
        <dbReference type="ChEBI" id="CHEBI:57540"/>
        <dbReference type="ChEBI" id="CHEBI:57945"/>
        <dbReference type="ChEBI" id="CHEBI:71579"/>
        <dbReference type="EC" id="1.7.1.17"/>
    </reaction>
    <physiologicalReaction direction="right-to-left" evidence="5">
        <dbReference type="Rhea" id="RHEA:55874"/>
    </physiologicalReaction>
</comment>
<protein>
    <recommendedName>
        <fullName evidence="6">FMN dependent NADH:quinone oxidoreductase</fullName>
        <ecNumber evidence="6">1.6.5.-</ecNumber>
    </recommendedName>
    <alternativeName>
        <fullName evidence="6">Azo-dye reductase</fullName>
    </alternativeName>
    <alternativeName>
        <fullName evidence="6">FMN-dependent NADH-azo compound oxidoreductase</fullName>
    </alternativeName>
    <alternativeName>
        <fullName evidence="6">FMN-dependent NADH-azoreductase</fullName>
        <ecNumber evidence="6">1.7.1.17</ecNumber>
    </alternativeName>
</protein>
<dbReference type="HAMAP" id="MF_01216">
    <property type="entry name" value="Azoreductase_type1"/>
    <property type="match status" value="1"/>
</dbReference>
<dbReference type="GO" id="GO:0016655">
    <property type="term" value="F:oxidoreductase activity, acting on NAD(P)H, quinone or similar compound as acceptor"/>
    <property type="evidence" value="ECO:0007669"/>
    <property type="project" value="InterPro"/>
</dbReference>
<dbReference type="RefSeq" id="WP_151679890.1">
    <property type="nucleotide sequence ID" value="NZ_BKZP01000009.1"/>
</dbReference>
<dbReference type="PANTHER" id="PTHR43741:SF7">
    <property type="entry name" value="FMN-DEPENDENT NADH:QUINONE OXIDOREDUCTASE"/>
    <property type="match status" value="1"/>
</dbReference>
<evidence type="ECO:0000256" key="2">
    <source>
        <dbReference type="ARBA" id="ARBA00022643"/>
    </source>
</evidence>
<comment type="subunit">
    <text evidence="6">Homodimer.</text>
</comment>
<dbReference type="EC" id="1.7.1.17" evidence="6"/>
<dbReference type="InterPro" id="IPR023048">
    <property type="entry name" value="NADH:quinone_OxRdtase_FMN_depd"/>
</dbReference>
<evidence type="ECO:0000256" key="6">
    <source>
        <dbReference type="HAMAP-Rule" id="MF_01216"/>
    </source>
</evidence>
<dbReference type="Gene3D" id="3.40.50.360">
    <property type="match status" value="1"/>
</dbReference>
<keyword evidence="9" id="KW-1185">Reference proteome</keyword>
<evidence type="ECO:0000256" key="5">
    <source>
        <dbReference type="ARBA" id="ARBA00048542"/>
    </source>
</evidence>
<comment type="catalytic activity">
    <reaction evidence="6">
        <text>2 a quinone + NADH + H(+) = 2 a 1,4-benzosemiquinone + NAD(+)</text>
        <dbReference type="Rhea" id="RHEA:65952"/>
        <dbReference type="ChEBI" id="CHEBI:15378"/>
        <dbReference type="ChEBI" id="CHEBI:57540"/>
        <dbReference type="ChEBI" id="CHEBI:57945"/>
        <dbReference type="ChEBI" id="CHEBI:132124"/>
        <dbReference type="ChEBI" id="CHEBI:134225"/>
    </reaction>
</comment>
<dbReference type="InterPro" id="IPR003680">
    <property type="entry name" value="Flavodoxin_fold"/>
</dbReference>
<gene>
    <name evidence="8" type="primary">azoR2</name>
    <name evidence="6" type="synonym">azoR</name>
    <name evidence="8" type="ORF">BpJC7_19470</name>
</gene>
<dbReference type="InterPro" id="IPR029039">
    <property type="entry name" value="Flavoprotein-like_sf"/>
</dbReference>
<dbReference type="GO" id="GO:0009055">
    <property type="term" value="F:electron transfer activity"/>
    <property type="evidence" value="ECO:0007669"/>
    <property type="project" value="UniProtKB-UniRule"/>
</dbReference>
<feature type="binding site" evidence="6">
    <location>
        <begin position="17"/>
        <end position="19"/>
    </location>
    <ligand>
        <name>FMN</name>
        <dbReference type="ChEBI" id="CHEBI:58210"/>
    </ligand>
</feature>
<dbReference type="SUPFAM" id="SSF52218">
    <property type="entry name" value="Flavoproteins"/>
    <property type="match status" value="1"/>
</dbReference>
<evidence type="ECO:0000256" key="1">
    <source>
        <dbReference type="ARBA" id="ARBA00022630"/>
    </source>
</evidence>
<reference evidence="8 9" key="1">
    <citation type="submission" date="2019-09" db="EMBL/GenBank/DDBJ databases">
        <title>Draft genome sequence of Bacillus sp. JC-7.</title>
        <authorList>
            <person name="Tanaka N."/>
            <person name="Shiwa Y."/>
            <person name="Fujita N."/>
            <person name="Tanasupawat S."/>
        </authorList>
    </citation>
    <scope>NUCLEOTIDE SEQUENCE [LARGE SCALE GENOMIC DNA]</scope>
    <source>
        <strain evidence="8 9">JC-7</strain>
    </source>
</reference>
<evidence type="ECO:0000313" key="8">
    <source>
        <dbReference type="EMBL" id="GER70644.1"/>
    </source>
</evidence>
<proteinExistence type="inferred from homology"/>
<organism evidence="8 9">
    <name type="scientific">Weizmannia acidilactici</name>
    <dbReference type="NCBI Taxonomy" id="2607726"/>
    <lineage>
        <taxon>Bacteria</taxon>
        <taxon>Bacillati</taxon>
        <taxon>Bacillota</taxon>
        <taxon>Bacilli</taxon>
        <taxon>Bacillales</taxon>
        <taxon>Bacillaceae</taxon>
        <taxon>Heyndrickxia</taxon>
    </lineage>
</organism>
<dbReference type="GO" id="GO:0016652">
    <property type="term" value="F:oxidoreductase activity, acting on NAD(P)H as acceptor"/>
    <property type="evidence" value="ECO:0007669"/>
    <property type="project" value="UniProtKB-UniRule"/>
</dbReference>
<comment type="function">
    <text evidence="6">Also exhibits azoreductase activity. Catalyzes the reductive cleavage of the azo bond in aromatic azo compounds to the corresponding amines.</text>
</comment>
<comment type="caution">
    <text evidence="6">Lacks conserved residue(s) required for the propagation of feature annotation.</text>
</comment>
<sequence length="213" mass="23482">MARILLIKSSPLPDALSRSTQIARIFLDETLKLHPNDTATELDLYNMDLPLIDLDVLTARDKQRRGETLTVEEAAKIKTLDTLADQFIGADKYIFVSPLWNLGIPPLLKAYFDAITVAGKTFAYTEHGSKGLLKNKVAIHIHGCGVVYSDGKIPQFADPYVRGILTFFGVDVLPTIFVEGIDEHPENAEAILAKAAEEAREAAKHFDVHTVLA</sequence>
<comment type="function">
    <text evidence="6">Quinone reductase that provides resistance to thiol-specific stress caused by electrophilic quinones.</text>
</comment>
<keyword evidence="3 6" id="KW-0560">Oxidoreductase</keyword>
<evidence type="ECO:0000256" key="4">
    <source>
        <dbReference type="ARBA" id="ARBA00023027"/>
    </source>
</evidence>
<comment type="cofactor">
    <cofactor evidence="6">
        <name>FMN</name>
        <dbReference type="ChEBI" id="CHEBI:58210"/>
    </cofactor>
    <text evidence="6">Binds 1 FMN per subunit.</text>
</comment>
<dbReference type="EC" id="1.6.5.-" evidence="6"/>
<comment type="similarity">
    <text evidence="6">Belongs to the azoreductase type 1 family.</text>
</comment>
<dbReference type="Proteomes" id="UP000391919">
    <property type="component" value="Unassembled WGS sequence"/>
</dbReference>
<dbReference type="GO" id="GO:0010181">
    <property type="term" value="F:FMN binding"/>
    <property type="evidence" value="ECO:0007669"/>
    <property type="project" value="UniProtKB-UniRule"/>
</dbReference>
<evidence type="ECO:0000259" key="7">
    <source>
        <dbReference type="Pfam" id="PF02525"/>
    </source>
</evidence>
<name>A0A5J4JNS3_9BACI</name>
<keyword evidence="2 6" id="KW-0288">FMN</keyword>
<evidence type="ECO:0000313" key="9">
    <source>
        <dbReference type="Proteomes" id="UP000391919"/>
    </source>
</evidence>